<gene>
    <name evidence="1" type="ORF">METZ01_LOCUS295496</name>
</gene>
<evidence type="ECO:0008006" key="2">
    <source>
        <dbReference type="Google" id="ProtNLM"/>
    </source>
</evidence>
<reference evidence="1" key="1">
    <citation type="submission" date="2018-05" db="EMBL/GenBank/DDBJ databases">
        <authorList>
            <person name="Lanie J.A."/>
            <person name="Ng W.-L."/>
            <person name="Kazmierczak K.M."/>
            <person name="Andrzejewski T.M."/>
            <person name="Davidsen T.M."/>
            <person name="Wayne K.J."/>
            <person name="Tettelin H."/>
            <person name="Glass J.I."/>
            <person name="Rusch D."/>
            <person name="Podicherti R."/>
            <person name="Tsui H.-C.T."/>
            <person name="Winkler M.E."/>
        </authorList>
    </citation>
    <scope>NUCLEOTIDE SEQUENCE</scope>
</reference>
<dbReference type="EMBL" id="UINC01090577">
    <property type="protein sequence ID" value="SVC42642.1"/>
    <property type="molecule type" value="Genomic_DNA"/>
</dbReference>
<protein>
    <recommendedName>
        <fullName evidence="2">ThuA-like domain-containing protein</fullName>
    </recommendedName>
</protein>
<accession>A0A382M5L2</accession>
<dbReference type="AlphaFoldDB" id="A0A382M5L2"/>
<dbReference type="Gene3D" id="3.40.50.880">
    <property type="match status" value="1"/>
</dbReference>
<organism evidence="1">
    <name type="scientific">marine metagenome</name>
    <dbReference type="NCBI Taxonomy" id="408172"/>
    <lineage>
        <taxon>unclassified sequences</taxon>
        <taxon>metagenomes</taxon>
        <taxon>ecological metagenomes</taxon>
    </lineage>
</organism>
<proteinExistence type="predicted"/>
<evidence type="ECO:0000313" key="1">
    <source>
        <dbReference type="EMBL" id="SVC42642.1"/>
    </source>
</evidence>
<name>A0A382M5L2_9ZZZZ</name>
<sequence>MRKILTLGLILSLSLGAMAKPKKVVMIAGPRSHGPLSHEHRAGIMLLAKCLEKGAADLVQPTVVTNGFPKDVSVFNGADAVVIYSDGGGRHPALGGNNLETLGKLMDRGVGFLTIHYAVEPTTNKGNKEFIAWQGGCFETHWSVNPHWTANFKKFPKH</sequence>
<feature type="non-terminal residue" evidence="1">
    <location>
        <position position="158"/>
    </location>
</feature>
<dbReference type="SUPFAM" id="SSF52317">
    <property type="entry name" value="Class I glutamine amidotransferase-like"/>
    <property type="match status" value="1"/>
</dbReference>
<dbReference type="InterPro" id="IPR029062">
    <property type="entry name" value="Class_I_gatase-like"/>
</dbReference>